<protein>
    <submittedName>
        <fullName evidence="2">Uncharacterized protein</fullName>
    </submittedName>
</protein>
<evidence type="ECO:0000313" key="1">
    <source>
        <dbReference type="EMBL" id="CAG1976638.1"/>
    </source>
</evidence>
<dbReference type="Proteomes" id="UP000746612">
    <property type="component" value="Unassembled WGS sequence"/>
</dbReference>
<dbReference type="EMBL" id="CAJPIJ010000104">
    <property type="protein sequence ID" value="CAG1976638.1"/>
    <property type="molecule type" value="Genomic_DNA"/>
</dbReference>
<reference evidence="2" key="1">
    <citation type="submission" date="2019-04" db="EMBL/GenBank/DDBJ databases">
        <authorList>
            <person name="Melise S."/>
            <person name="Noan J."/>
            <person name="Okalmin O."/>
        </authorList>
    </citation>
    <scope>NUCLEOTIDE SEQUENCE</scope>
    <source>
        <strain evidence="2">FN9</strain>
    </source>
</reference>
<dbReference type="AlphaFoldDB" id="A0A4E9D0G6"/>
<accession>A0A4E9D0G6</accession>
<gene>
    <name evidence="2" type="ORF">FUG_LOCUS761</name>
    <name evidence="1" type="ORF">MDCFG202_LOCUS142883</name>
</gene>
<sequence>MQYLIGGASSGRSIHQFESCRRTSEYLAGISRDGDGAYVRQLNQVRYTNPHKEWKYDGRQDRSLSVCAAPLW</sequence>
<dbReference type="EMBL" id="CAAKMV010000011">
    <property type="protein sequence ID" value="VIO51989.1"/>
    <property type="molecule type" value="Genomic_DNA"/>
</dbReference>
<proteinExistence type="predicted"/>
<organism evidence="2">
    <name type="scientific">Gibberella zeae</name>
    <name type="common">Wheat head blight fungus</name>
    <name type="synonym">Fusarium graminearum</name>
    <dbReference type="NCBI Taxonomy" id="5518"/>
    <lineage>
        <taxon>Eukaryota</taxon>
        <taxon>Fungi</taxon>
        <taxon>Dikarya</taxon>
        <taxon>Ascomycota</taxon>
        <taxon>Pezizomycotina</taxon>
        <taxon>Sordariomycetes</taxon>
        <taxon>Hypocreomycetidae</taxon>
        <taxon>Hypocreales</taxon>
        <taxon>Nectriaceae</taxon>
        <taxon>Fusarium</taxon>
    </lineage>
</organism>
<reference evidence="1" key="2">
    <citation type="submission" date="2021-03" db="EMBL/GenBank/DDBJ databases">
        <authorList>
            <person name="Alouane T."/>
            <person name="Langin T."/>
            <person name="Bonhomme L."/>
        </authorList>
    </citation>
    <scope>NUCLEOTIDE SEQUENCE</scope>
    <source>
        <strain evidence="1">MDC_Fg202</strain>
    </source>
</reference>
<evidence type="ECO:0000313" key="2">
    <source>
        <dbReference type="EMBL" id="VIO51989.1"/>
    </source>
</evidence>
<name>A0A4E9D0G6_GIBZA</name>